<dbReference type="SUPFAM" id="SSF56112">
    <property type="entry name" value="Protein kinase-like (PK-like)"/>
    <property type="match status" value="1"/>
</dbReference>
<dbReference type="InterPro" id="IPR046958">
    <property type="entry name" value="RBK1/2/STUNTED"/>
</dbReference>
<evidence type="ECO:0000256" key="3">
    <source>
        <dbReference type="ARBA" id="ARBA00022777"/>
    </source>
</evidence>
<keyword evidence="7" id="KW-0675">Receptor</keyword>
<dbReference type="PROSITE" id="PS50011">
    <property type="entry name" value="PROTEIN_KINASE_DOM"/>
    <property type="match status" value="1"/>
</dbReference>
<dbReference type="InterPro" id="IPR011009">
    <property type="entry name" value="Kinase-like_dom_sf"/>
</dbReference>
<dbReference type="InterPro" id="IPR000719">
    <property type="entry name" value="Prot_kinase_dom"/>
</dbReference>
<keyword evidence="2 5" id="KW-0547">Nucleotide-binding</keyword>
<dbReference type="InterPro" id="IPR008271">
    <property type="entry name" value="Ser/Thr_kinase_AS"/>
</dbReference>
<accession>A0A2I0AX65</accession>
<dbReference type="EC" id="2.7.11.1" evidence="7"/>
<evidence type="ECO:0000256" key="2">
    <source>
        <dbReference type="ARBA" id="ARBA00022741"/>
    </source>
</evidence>
<dbReference type="GO" id="GO:0004674">
    <property type="term" value="F:protein serine/threonine kinase activity"/>
    <property type="evidence" value="ECO:0007669"/>
    <property type="project" value="UniProtKB-EC"/>
</dbReference>
<dbReference type="OrthoDB" id="654677at2759"/>
<proteinExistence type="predicted"/>
<feature type="domain" description="Protein kinase" evidence="6">
    <location>
        <begin position="253"/>
        <end position="520"/>
    </location>
</feature>
<dbReference type="InterPro" id="IPR017441">
    <property type="entry name" value="Protein_kinase_ATP_BS"/>
</dbReference>
<reference evidence="7 8" key="1">
    <citation type="journal article" date="2017" name="Nature">
        <title>The Apostasia genome and the evolution of orchids.</title>
        <authorList>
            <person name="Zhang G.Q."/>
            <person name="Liu K.W."/>
            <person name="Li Z."/>
            <person name="Lohaus R."/>
            <person name="Hsiao Y.Y."/>
            <person name="Niu S.C."/>
            <person name="Wang J.Y."/>
            <person name="Lin Y.C."/>
            <person name="Xu Q."/>
            <person name="Chen L.J."/>
            <person name="Yoshida K."/>
            <person name="Fujiwara S."/>
            <person name="Wang Z.W."/>
            <person name="Zhang Y.Q."/>
            <person name="Mitsuda N."/>
            <person name="Wang M."/>
            <person name="Liu G.H."/>
            <person name="Pecoraro L."/>
            <person name="Huang H.X."/>
            <person name="Xiao X.J."/>
            <person name="Lin M."/>
            <person name="Wu X.Y."/>
            <person name="Wu W.L."/>
            <person name="Chen Y.Y."/>
            <person name="Chang S.B."/>
            <person name="Sakamoto S."/>
            <person name="Ohme-Takagi M."/>
            <person name="Yagi M."/>
            <person name="Zeng S.J."/>
            <person name="Shen C.Y."/>
            <person name="Yeh C.M."/>
            <person name="Luo Y.B."/>
            <person name="Tsai W.C."/>
            <person name="Van de Peer Y."/>
            <person name="Liu Z.J."/>
        </authorList>
    </citation>
    <scope>NUCLEOTIDE SEQUENCE [LARGE SCALE GENOMIC DNA]</scope>
    <source>
        <strain evidence="8">cv. Shenzhen</strain>
        <tissue evidence="7">Stem</tissue>
    </source>
</reference>
<dbReference type="EMBL" id="KZ451942">
    <property type="protein sequence ID" value="PKA60128.1"/>
    <property type="molecule type" value="Genomic_DNA"/>
</dbReference>
<evidence type="ECO:0000256" key="5">
    <source>
        <dbReference type="PROSITE-ProRule" id="PRU10141"/>
    </source>
</evidence>
<dbReference type="PROSITE" id="PS00107">
    <property type="entry name" value="PROTEIN_KINASE_ATP"/>
    <property type="match status" value="1"/>
</dbReference>
<sequence>MTAERREGRCILVGVQINGNGREILGWAINKIAGEGDRIVAVHVCRSRDPGKDQPPCLIKVLDDCLAEHDDICRKKKVGLAGRISPGKSIKKALVKEAELHTAGIVVVGSDKNCSIGSTSMAKYCAKKLSPTTAIIAVHKGKIIFQRPETKFLSSGGGKENSAVSAPVRKSPETIPGWPLLRQNVMANIEALKANEARKMSVVQWVMKLPNRTLPITQKQVDLVKEIEKALGVDSSSCKLFQYEELEKSTNHFSSENLIGRGGNSKVYKGCILSGQQVAIKVSKLSAESSRDFIIEIDIVTKLQHERVVPMIGYCIEDNVIISVYPYFSRGSLQENLQGERGENSLAWEMRFKVAVGVAEALSYLHNGCLRPVIHRDIKSSNILLSEESGPQISDFGLAMWAPTTSSNQTHSDVVGTFGYLAPEYFMYGKVSSKIDVYAFGIVLLELLTGRKPINEVSPKGQESLVMWAKPILERGDIMELLDPNLDRKYEEAQLRRMILAASLSIRRSARHRPEMTQVS</sequence>
<dbReference type="Gene3D" id="3.40.50.620">
    <property type="entry name" value="HUPs"/>
    <property type="match status" value="1"/>
</dbReference>
<dbReference type="FunFam" id="1.10.510.10:FF:000284">
    <property type="entry name" value="Putative receptor-like serine/threonine-protein kinase"/>
    <property type="match status" value="1"/>
</dbReference>
<dbReference type="Pfam" id="PF00069">
    <property type="entry name" value="Pkinase"/>
    <property type="match status" value="1"/>
</dbReference>
<dbReference type="FunFam" id="3.30.200.20:FF:000268">
    <property type="entry name" value="probable receptor-like serine/threonine-protein kinase At5g57670"/>
    <property type="match status" value="1"/>
</dbReference>
<feature type="binding site" evidence="5">
    <location>
        <position position="281"/>
    </location>
    <ligand>
        <name>ATP</name>
        <dbReference type="ChEBI" id="CHEBI:30616"/>
    </ligand>
</feature>
<protein>
    <submittedName>
        <fullName evidence="7">Proline-rich receptor-like protein kinase PERK12</fullName>
        <ecNumber evidence="7">2.7.11.1</ecNumber>
    </submittedName>
</protein>
<dbReference type="GO" id="GO:0005524">
    <property type="term" value="F:ATP binding"/>
    <property type="evidence" value="ECO:0007669"/>
    <property type="project" value="UniProtKB-UniRule"/>
</dbReference>
<keyword evidence="4 5" id="KW-0067">ATP-binding</keyword>
<evidence type="ECO:0000313" key="7">
    <source>
        <dbReference type="EMBL" id="PKA60128.1"/>
    </source>
</evidence>
<evidence type="ECO:0000256" key="1">
    <source>
        <dbReference type="ARBA" id="ARBA00022679"/>
    </source>
</evidence>
<dbReference type="Gene3D" id="1.10.510.10">
    <property type="entry name" value="Transferase(Phosphotransferase) domain 1"/>
    <property type="match status" value="1"/>
</dbReference>
<gene>
    <name evidence="7" type="primary">PERK12</name>
    <name evidence="7" type="ORF">AXF42_Ash009812</name>
</gene>
<dbReference type="PANTHER" id="PTHR47987">
    <property type="entry name" value="OS08G0249100 PROTEIN"/>
    <property type="match status" value="1"/>
</dbReference>
<dbReference type="STRING" id="1088818.A0A2I0AX65"/>
<name>A0A2I0AX65_9ASPA</name>
<dbReference type="PROSITE" id="PS00108">
    <property type="entry name" value="PROTEIN_KINASE_ST"/>
    <property type="match status" value="1"/>
</dbReference>
<dbReference type="AlphaFoldDB" id="A0A2I0AX65"/>
<dbReference type="SMART" id="SM00220">
    <property type="entry name" value="S_TKc"/>
    <property type="match status" value="1"/>
</dbReference>
<dbReference type="Gene3D" id="3.30.200.20">
    <property type="entry name" value="Phosphorylase Kinase, domain 1"/>
    <property type="match status" value="1"/>
</dbReference>
<organism evidence="7 8">
    <name type="scientific">Apostasia shenzhenica</name>
    <dbReference type="NCBI Taxonomy" id="1088818"/>
    <lineage>
        <taxon>Eukaryota</taxon>
        <taxon>Viridiplantae</taxon>
        <taxon>Streptophyta</taxon>
        <taxon>Embryophyta</taxon>
        <taxon>Tracheophyta</taxon>
        <taxon>Spermatophyta</taxon>
        <taxon>Magnoliopsida</taxon>
        <taxon>Liliopsida</taxon>
        <taxon>Asparagales</taxon>
        <taxon>Orchidaceae</taxon>
        <taxon>Apostasioideae</taxon>
        <taxon>Apostasia</taxon>
    </lineage>
</organism>
<keyword evidence="8" id="KW-1185">Reference proteome</keyword>
<evidence type="ECO:0000313" key="8">
    <source>
        <dbReference type="Proteomes" id="UP000236161"/>
    </source>
</evidence>
<evidence type="ECO:0000259" key="6">
    <source>
        <dbReference type="PROSITE" id="PS50011"/>
    </source>
</evidence>
<dbReference type="SUPFAM" id="SSF52402">
    <property type="entry name" value="Adenine nucleotide alpha hydrolases-like"/>
    <property type="match status" value="1"/>
</dbReference>
<keyword evidence="3 7" id="KW-0418">Kinase</keyword>
<evidence type="ECO:0000256" key="4">
    <source>
        <dbReference type="ARBA" id="ARBA00022840"/>
    </source>
</evidence>
<dbReference type="PANTHER" id="PTHR47987:SF11">
    <property type="entry name" value="RECEPTOR-LIKE CYTOSOLIC SERINE_THREONINE-PROTEIN KINASE RBK1 ISOFORM X1"/>
    <property type="match status" value="1"/>
</dbReference>
<dbReference type="Proteomes" id="UP000236161">
    <property type="component" value="Unassembled WGS sequence"/>
</dbReference>
<keyword evidence="1 7" id="KW-0808">Transferase</keyword>
<dbReference type="InterPro" id="IPR014729">
    <property type="entry name" value="Rossmann-like_a/b/a_fold"/>
</dbReference>